<feature type="transmembrane region" description="Helical" evidence="1">
    <location>
        <begin position="139"/>
        <end position="156"/>
    </location>
</feature>
<dbReference type="AlphaFoldDB" id="A0A941ANB3"/>
<dbReference type="Proteomes" id="UP000674234">
    <property type="component" value="Unassembled WGS sequence"/>
</dbReference>
<feature type="transmembrane region" description="Helical" evidence="1">
    <location>
        <begin position="176"/>
        <end position="201"/>
    </location>
</feature>
<gene>
    <name evidence="2" type="ORF">JOL79_30730</name>
</gene>
<organism evidence="2 3">
    <name type="scientific">Microbispora oryzae</name>
    <dbReference type="NCBI Taxonomy" id="2806554"/>
    <lineage>
        <taxon>Bacteria</taxon>
        <taxon>Bacillati</taxon>
        <taxon>Actinomycetota</taxon>
        <taxon>Actinomycetes</taxon>
        <taxon>Streptosporangiales</taxon>
        <taxon>Streptosporangiaceae</taxon>
        <taxon>Microbispora</taxon>
    </lineage>
</organism>
<name>A0A941ANB3_9ACTN</name>
<sequence>MSDTFQRYARVHRLGWSTVGLLLCAALIAVSRGQELVLPSASAAGWTPMAVVTLTSLPAAILAIGSRHSPMSTLEGTATSVLARAEAAHAAGAVTLACGSVAVGALSVGSPPDAAAGARDVILFSGLALISDRLFRRSLPWVVPLAGFVLLQWWGVDDELHRRWWAWPLHRFDDTASWFAALAILGLGLTVAAMSPWRLALLRRRSLRGSSSCQALDGNINKRC</sequence>
<proteinExistence type="predicted"/>
<keyword evidence="1" id="KW-0812">Transmembrane</keyword>
<dbReference type="EMBL" id="JAFCNB010000027">
    <property type="protein sequence ID" value="MBP2708163.1"/>
    <property type="molecule type" value="Genomic_DNA"/>
</dbReference>
<protein>
    <submittedName>
        <fullName evidence="2">Uncharacterized protein</fullName>
    </submittedName>
</protein>
<keyword evidence="1" id="KW-0472">Membrane</keyword>
<feature type="transmembrane region" description="Helical" evidence="1">
    <location>
        <begin position="43"/>
        <end position="64"/>
    </location>
</feature>
<comment type="caution">
    <text evidence="2">The sequence shown here is derived from an EMBL/GenBank/DDBJ whole genome shotgun (WGS) entry which is preliminary data.</text>
</comment>
<evidence type="ECO:0000256" key="1">
    <source>
        <dbReference type="SAM" id="Phobius"/>
    </source>
</evidence>
<reference evidence="2" key="1">
    <citation type="submission" date="2021-02" db="EMBL/GenBank/DDBJ databases">
        <title>Draft genome sequence of Microbispora sp. RL4-1S isolated from rice leaves in Thailand.</title>
        <authorList>
            <person name="Muangham S."/>
            <person name="Duangmal K."/>
        </authorList>
    </citation>
    <scope>NUCLEOTIDE SEQUENCE</scope>
    <source>
        <strain evidence="2">RL4-1S</strain>
    </source>
</reference>
<evidence type="ECO:0000313" key="2">
    <source>
        <dbReference type="EMBL" id="MBP2708163.1"/>
    </source>
</evidence>
<evidence type="ECO:0000313" key="3">
    <source>
        <dbReference type="Proteomes" id="UP000674234"/>
    </source>
</evidence>
<keyword evidence="1" id="KW-1133">Transmembrane helix</keyword>
<accession>A0A941ANB3</accession>
<keyword evidence="3" id="KW-1185">Reference proteome</keyword>
<dbReference type="RefSeq" id="WP_210159422.1">
    <property type="nucleotide sequence ID" value="NZ_JAFCNB010000027.1"/>
</dbReference>